<accession>M0AFH1</accession>
<sequence>MIVMVLSRLEDRALVRHKGAYWALTDDLERLRQAYDVHGANQLFNDLYRAENRDEWIEASENGTE</sequence>
<dbReference type="EMBL" id="AOIN01000069">
    <property type="protein sequence ID" value="ELY97294.1"/>
    <property type="molecule type" value="Genomic_DNA"/>
</dbReference>
<organism evidence="1 2">
    <name type="scientific">Natrialba chahannaoensis JCM 10990</name>
    <dbReference type="NCBI Taxonomy" id="1227492"/>
    <lineage>
        <taxon>Archaea</taxon>
        <taxon>Methanobacteriati</taxon>
        <taxon>Methanobacteriota</taxon>
        <taxon>Stenosarchaea group</taxon>
        <taxon>Halobacteria</taxon>
        <taxon>Halobacteriales</taxon>
        <taxon>Natrialbaceae</taxon>
        <taxon>Natrialba</taxon>
    </lineage>
</organism>
<dbReference type="AlphaFoldDB" id="M0AFH1"/>
<dbReference type="PATRIC" id="fig|1227492.4.peg.2720"/>
<evidence type="ECO:0000313" key="1">
    <source>
        <dbReference type="EMBL" id="ELY97294.1"/>
    </source>
</evidence>
<dbReference type="STRING" id="1227492.C482_13710"/>
<gene>
    <name evidence="1" type="ORF">C482_13710</name>
</gene>
<evidence type="ECO:0000313" key="2">
    <source>
        <dbReference type="Proteomes" id="UP000011693"/>
    </source>
</evidence>
<keyword evidence="2" id="KW-1185">Reference proteome</keyword>
<comment type="caution">
    <text evidence="1">The sequence shown here is derived from an EMBL/GenBank/DDBJ whole genome shotgun (WGS) entry which is preliminary data.</text>
</comment>
<protein>
    <submittedName>
        <fullName evidence="1">Uncharacterized protein</fullName>
    </submittedName>
</protein>
<name>M0AFH1_9EURY</name>
<dbReference type="Proteomes" id="UP000011693">
    <property type="component" value="Unassembled WGS sequence"/>
</dbReference>
<proteinExistence type="predicted"/>
<reference evidence="1 2" key="1">
    <citation type="journal article" date="2014" name="PLoS Genet.">
        <title>Phylogenetically driven sequencing of extremely halophilic archaea reveals strategies for static and dynamic osmo-response.</title>
        <authorList>
            <person name="Becker E.A."/>
            <person name="Seitzer P.M."/>
            <person name="Tritt A."/>
            <person name="Larsen D."/>
            <person name="Krusor M."/>
            <person name="Yao A.I."/>
            <person name="Wu D."/>
            <person name="Madern D."/>
            <person name="Eisen J.A."/>
            <person name="Darling A.E."/>
            <person name="Facciotti M.T."/>
        </authorList>
    </citation>
    <scope>NUCLEOTIDE SEQUENCE [LARGE SCALE GENOMIC DNA]</scope>
    <source>
        <strain evidence="1 2">JCM 10990</strain>
    </source>
</reference>